<comment type="caution">
    <text evidence="2">The sequence shown here is derived from an EMBL/GenBank/DDBJ whole genome shotgun (WGS) entry which is preliminary data.</text>
</comment>
<feature type="transmembrane region" description="Helical" evidence="1">
    <location>
        <begin position="205"/>
        <end position="226"/>
    </location>
</feature>
<reference evidence="3" key="1">
    <citation type="journal article" date="2019" name="Int. J. Syst. Evol. Microbiol.">
        <title>The Global Catalogue of Microorganisms (GCM) 10K type strain sequencing project: providing services to taxonomists for standard genome sequencing and annotation.</title>
        <authorList>
            <consortium name="The Broad Institute Genomics Platform"/>
            <consortium name="The Broad Institute Genome Sequencing Center for Infectious Disease"/>
            <person name="Wu L."/>
            <person name="Ma J."/>
        </authorList>
    </citation>
    <scope>NUCLEOTIDE SEQUENCE [LARGE SCALE GENOMIC DNA]</scope>
    <source>
        <strain evidence="3">SYNS20</strain>
    </source>
</reference>
<evidence type="ECO:0000313" key="2">
    <source>
        <dbReference type="EMBL" id="MFC7307431.1"/>
    </source>
</evidence>
<sequence length="384" mass="39746">MSEQGTSGRDVADRARPVAGRRRMAGAGAVVGAVCGVLALLGSALLLGVAVPRALADGDGYRAAPSCPAGAAGAVAARDCVRWTPATVEDAATFHGRSTSYRLTVRSAGDGPARTLRMDGDRPVFDAVGPGDPVRLGRWRGEVRAVAAAGHRQDTRLRALRDPKMLTGIALGVAPLGALALWGACWTRSPAGSRRAARARTPPQLAVPATAAIWLAAVGLGAGLIADRPSGALALTAAGAVPLVPVVALRLRRARRAPTGRTVSLCPRLPAREEVFAGVVRGDVPYSAHGYDHLLAAPGRLAATPDPTGVFACREVPLHLVVERVRVPYRDETVRVPDDWRVAECRDGDTPVLIACAAPHLAWVLGVLGRGAAASTREAPGHPL</sequence>
<evidence type="ECO:0000313" key="3">
    <source>
        <dbReference type="Proteomes" id="UP001596523"/>
    </source>
</evidence>
<name>A0ABW2JPC0_9ACTN</name>
<accession>A0ABW2JPC0</accession>
<organism evidence="2 3">
    <name type="scientific">Streptomyces monticola</name>
    <dbReference type="NCBI Taxonomy" id="2666263"/>
    <lineage>
        <taxon>Bacteria</taxon>
        <taxon>Bacillati</taxon>
        <taxon>Actinomycetota</taxon>
        <taxon>Actinomycetes</taxon>
        <taxon>Kitasatosporales</taxon>
        <taxon>Streptomycetaceae</taxon>
        <taxon>Streptomyces</taxon>
    </lineage>
</organism>
<feature type="transmembrane region" description="Helical" evidence="1">
    <location>
        <begin position="165"/>
        <end position="184"/>
    </location>
</feature>
<dbReference type="Proteomes" id="UP001596523">
    <property type="component" value="Unassembled WGS sequence"/>
</dbReference>
<feature type="transmembrane region" description="Helical" evidence="1">
    <location>
        <begin position="232"/>
        <end position="251"/>
    </location>
</feature>
<protein>
    <recommendedName>
        <fullName evidence="4">DUF3592 domain-containing protein</fullName>
    </recommendedName>
</protein>
<keyword evidence="1" id="KW-0472">Membrane</keyword>
<keyword evidence="1" id="KW-0812">Transmembrane</keyword>
<keyword evidence="1" id="KW-1133">Transmembrane helix</keyword>
<dbReference type="RefSeq" id="WP_381834362.1">
    <property type="nucleotide sequence ID" value="NZ_JBHTCF010000011.1"/>
</dbReference>
<proteinExistence type="predicted"/>
<evidence type="ECO:0008006" key="4">
    <source>
        <dbReference type="Google" id="ProtNLM"/>
    </source>
</evidence>
<dbReference type="EMBL" id="JBHTCF010000011">
    <property type="protein sequence ID" value="MFC7307431.1"/>
    <property type="molecule type" value="Genomic_DNA"/>
</dbReference>
<evidence type="ECO:0000256" key="1">
    <source>
        <dbReference type="SAM" id="Phobius"/>
    </source>
</evidence>
<keyword evidence="3" id="KW-1185">Reference proteome</keyword>
<feature type="transmembrane region" description="Helical" evidence="1">
    <location>
        <begin position="24"/>
        <end position="51"/>
    </location>
</feature>
<gene>
    <name evidence="2" type="ORF">ACFQVC_24785</name>
</gene>